<dbReference type="EMBL" id="JACIFU010000001">
    <property type="protein sequence ID" value="MBB4172246.1"/>
    <property type="molecule type" value="Genomic_DNA"/>
</dbReference>
<dbReference type="RefSeq" id="WP_025055655.1">
    <property type="nucleotide sequence ID" value="NZ_JACIFU010000001.1"/>
</dbReference>
<comment type="caution">
    <text evidence="1">The sequence shown here is derived from an EMBL/GenBank/DDBJ whole genome shotgun (WGS) entry which is preliminary data.</text>
</comment>
<evidence type="ECO:0000313" key="1">
    <source>
        <dbReference type="EMBL" id="MBB4172246.1"/>
    </source>
</evidence>
<accession>A0A7W6M4L5</accession>
<organism evidence="1 2">
    <name type="scientific">Sulfitobacter noctilucicola</name>
    <dbReference type="NCBI Taxonomy" id="1342301"/>
    <lineage>
        <taxon>Bacteria</taxon>
        <taxon>Pseudomonadati</taxon>
        <taxon>Pseudomonadota</taxon>
        <taxon>Alphaproteobacteria</taxon>
        <taxon>Rhodobacterales</taxon>
        <taxon>Roseobacteraceae</taxon>
        <taxon>Sulfitobacter</taxon>
    </lineage>
</organism>
<gene>
    <name evidence="1" type="ORF">GGR93_000007</name>
</gene>
<reference evidence="1 2" key="1">
    <citation type="submission" date="2020-08" db="EMBL/GenBank/DDBJ databases">
        <title>Genomic Encyclopedia of Type Strains, Phase IV (KMG-IV): sequencing the most valuable type-strain genomes for metagenomic binning, comparative biology and taxonomic classification.</title>
        <authorList>
            <person name="Goeker M."/>
        </authorList>
    </citation>
    <scope>NUCLEOTIDE SEQUENCE [LARGE SCALE GENOMIC DNA]</scope>
    <source>
        <strain evidence="1 2">DSM 101015</strain>
    </source>
</reference>
<evidence type="ECO:0000313" key="2">
    <source>
        <dbReference type="Proteomes" id="UP000565745"/>
    </source>
</evidence>
<sequence>MQIKTVAALDVRYNAGSGMFEALVSLQTDDGIFRYPCMFDGNINVPISIAAHRLTQQAKSRHEARSDLRAFRKYAKTAPHSGNGSLAA</sequence>
<keyword evidence="2" id="KW-1185">Reference proteome</keyword>
<dbReference type="Proteomes" id="UP000565745">
    <property type="component" value="Unassembled WGS sequence"/>
</dbReference>
<dbReference type="AlphaFoldDB" id="A0A7W6M4L5"/>
<dbReference type="OrthoDB" id="7863406at2"/>
<proteinExistence type="predicted"/>
<protein>
    <submittedName>
        <fullName evidence="1">Uncharacterized protein</fullName>
    </submittedName>
</protein>
<name>A0A7W6M4L5_9RHOB</name>